<dbReference type="RefSeq" id="WP_137410115.1">
    <property type="nucleotide sequence ID" value="NZ_CP109968.1"/>
</dbReference>
<evidence type="ECO:0000313" key="2">
    <source>
        <dbReference type="Proteomes" id="UP000298735"/>
    </source>
</evidence>
<name>A0A4Z1QX17_9HYPH</name>
<sequence length="114" mass="13536">MTDRIACINPNCRRTAAQDKHPGSTWIICGKCYRAMPDRLRVRWKALNKRSRRLTRISEKTKNTTMAARSRQWFRIDRMYDRAWDRLVEAITHYFTASEQPVGLEDFMKENGLV</sequence>
<accession>A0A4Z1QX17</accession>
<dbReference type="AlphaFoldDB" id="A0A4Z1QX17"/>
<dbReference type="Proteomes" id="UP000298735">
    <property type="component" value="Chromosome Circular"/>
</dbReference>
<reference evidence="1" key="1">
    <citation type="submission" date="2022-10" db="EMBL/GenBank/DDBJ databases">
        <title>Complete genome sequence of Agrobacterium salinitolerans CFBP5507.</title>
        <authorList>
            <person name="Tchabashvili S."/>
            <person name="Yen H.-C."/>
            <person name="Haryono M."/>
            <person name="Lin Y.-C."/>
            <person name="Lai E.-M."/>
            <person name="Kuo C.-H."/>
        </authorList>
    </citation>
    <scope>NUCLEOTIDE SEQUENCE</scope>
    <source>
        <strain evidence="1">CFBP5507</strain>
    </source>
</reference>
<dbReference type="KEGG" id="asal:CFBP5507_04215"/>
<protein>
    <submittedName>
        <fullName evidence="1">Uncharacterized protein</fullName>
    </submittedName>
</protein>
<evidence type="ECO:0000313" key="1">
    <source>
        <dbReference type="EMBL" id="UYZ08218.1"/>
    </source>
</evidence>
<gene>
    <name evidence="1" type="ORF">CFBP5507_04215</name>
</gene>
<dbReference type="OrthoDB" id="8085934at2"/>
<proteinExistence type="predicted"/>
<dbReference type="EMBL" id="CP109968">
    <property type="protein sequence ID" value="UYZ08218.1"/>
    <property type="molecule type" value="Genomic_DNA"/>
</dbReference>
<organism evidence="1 2">
    <name type="scientific">Agrobacterium salinitolerans</name>
    <dbReference type="NCBI Taxonomy" id="1183413"/>
    <lineage>
        <taxon>Bacteria</taxon>
        <taxon>Pseudomonadati</taxon>
        <taxon>Pseudomonadota</taxon>
        <taxon>Alphaproteobacteria</taxon>
        <taxon>Hyphomicrobiales</taxon>
        <taxon>Rhizobiaceae</taxon>
        <taxon>Rhizobium/Agrobacterium group</taxon>
        <taxon>Agrobacterium</taxon>
    </lineage>
</organism>